<dbReference type="PANTHER" id="PTHR24321:SF15">
    <property type="entry name" value="OXIDOREDUCTASE UCPA"/>
    <property type="match status" value="1"/>
</dbReference>
<gene>
    <name evidence="3" type="ORF">CEJ42_09500</name>
</gene>
<accession>A0A246WSI9</accession>
<evidence type="ECO:0000256" key="1">
    <source>
        <dbReference type="ARBA" id="ARBA00006484"/>
    </source>
</evidence>
<evidence type="ECO:0000313" key="4">
    <source>
        <dbReference type="Proteomes" id="UP000197596"/>
    </source>
</evidence>
<dbReference type="Proteomes" id="UP000197596">
    <property type="component" value="Unassembled WGS sequence"/>
</dbReference>
<comment type="similarity">
    <text evidence="1">Belongs to the short-chain dehydrogenases/reductases (SDR) family.</text>
</comment>
<dbReference type="FunFam" id="3.40.50.720:FF:000084">
    <property type="entry name" value="Short-chain dehydrogenase reductase"/>
    <property type="match status" value="1"/>
</dbReference>
<reference evidence="3 4" key="1">
    <citation type="submission" date="2017-06" db="EMBL/GenBank/DDBJ databases">
        <title>Herbaspirillum phytohormonus sp. nov., isolated from the root nodule of Robinia pseudoacacia in lead-zinc mine.</title>
        <authorList>
            <person name="Fan M."/>
            <person name="Lin Y."/>
        </authorList>
    </citation>
    <scope>NUCLEOTIDE SEQUENCE [LARGE SCALE GENOMIC DNA]</scope>
    <source>
        <strain evidence="3 4">HZ10</strain>
    </source>
</reference>
<name>A0A246WSI9_9BURK</name>
<keyword evidence="2" id="KW-0560">Oxidoreductase</keyword>
<dbReference type="InterPro" id="IPR002347">
    <property type="entry name" value="SDR_fam"/>
</dbReference>
<dbReference type="RefSeq" id="WP_088750788.1">
    <property type="nucleotide sequence ID" value="NZ_NJGU01000005.1"/>
</dbReference>
<dbReference type="Gene3D" id="3.40.50.720">
    <property type="entry name" value="NAD(P)-binding Rossmann-like Domain"/>
    <property type="match status" value="1"/>
</dbReference>
<sequence>MLDYKKLFDLSGKAAVVIGAGSGIGRASAEAIGSLGAQVICADADLDGAEAAAAGIVAAGGRAEAYRINAAEGAEIEVLAQHALKSLGKVDIAVSTPALNIRKLIVDYTEEEYDRVMNLNMKGAFNFFRSFGRPMMKQGFGSIVACSSMRAVTIEPGLGVYAASKAGIAQLVKAFAAEMGPYGVRVNAVMPSIIETRLTAPLKERADIFKTYAGHTVLNRWGQPSEVGSAVAFLASDAASYISGSSLSVDGGWTAIDGPPTGLTSTRPSA</sequence>
<dbReference type="PRINTS" id="PR00081">
    <property type="entry name" value="GDHRDH"/>
</dbReference>
<evidence type="ECO:0000313" key="3">
    <source>
        <dbReference type="EMBL" id="OWY29099.1"/>
    </source>
</evidence>
<dbReference type="SUPFAM" id="SSF51735">
    <property type="entry name" value="NAD(P)-binding Rossmann-fold domains"/>
    <property type="match status" value="1"/>
</dbReference>
<dbReference type="PANTHER" id="PTHR24321">
    <property type="entry name" value="DEHYDROGENASES, SHORT CHAIN"/>
    <property type="match status" value="1"/>
</dbReference>
<dbReference type="Pfam" id="PF13561">
    <property type="entry name" value="adh_short_C2"/>
    <property type="match status" value="1"/>
</dbReference>
<dbReference type="EMBL" id="NJGU01000005">
    <property type="protein sequence ID" value="OWY29099.1"/>
    <property type="molecule type" value="Genomic_DNA"/>
</dbReference>
<dbReference type="PROSITE" id="PS00061">
    <property type="entry name" value="ADH_SHORT"/>
    <property type="match status" value="1"/>
</dbReference>
<comment type="caution">
    <text evidence="3">The sequence shown here is derived from an EMBL/GenBank/DDBJ whole genome shotgun (WGS) entry which is preliminary data.</text>
</comment>
<dbReference type="InterPro" id="IPR020904">
    <property type="entry name" value="Sc_DH/Rdtase_CS"/>
</dbReference>
<protein>
    <submittedName>
        <fullName evidence="3">3-oxoacyl-ACP reductase</fullName>
    </submittedName>
</protein>
<evidence type="ECO:0000256" key="2">
    <source>
        <dbReference type="ARBA" id="ARBA00023002"/>
    </source>
</evidence>
<dbReference type="GO" id="GO:0016491">
    <property type="term" value="F:oxidoreductase activity"/>
    <property type="evidence" value="ECO:0007669"/>
    <property type="project" value="UniProtKB-KW"/>
</dbReference>
<proteinExistence type="inferred from homology"/>
<organism evidence="3 4">
    <name type="scientific">Herbaspirillum robiniae</name>
    <dbReference type="NCBI Taxonomy" id="2014887"/>
    <lineage>
        <taxon>Bacteria</taxon>
        <taxon>Pseudomonadati</taxon>
        <taxon>Pseudomonadota</taxon>
        <taxon>Betaproteobacteria</taxon>
        <taxon>Burkholderiales</taxon>
        <taxon>Oxalobacteraceae</taxon>
        <taxon>Herbaspirillum</taxon>
    </lineage>
</organism>
<dbReference type="AlphaFoldDB" id="A0A246WSI9"/>
<dbReference type="InterPro" id="IPR036291">
    <property type="entry name" value="NAD(P)-bd_dom_sf"/>
</dbReference>